<evidence type="ECO:0000256" key="1">
    <source>
        <dbReference type="SAM" id="MobiDB-lite"/>
    </source>
</evidence>
<gene>
    <name evidence="2" type="ORF">PV10_01731</name>
</gene>
<feature type="region of interest" description="Disordered" evidence="1">
    <location>
        <begin position="372"/>
        <end position="418"/>
    </location>
</feature>
<organism evidence="2 3">
    <name type="scientific">Exophiala mesophila</name>
    <name type="common">Black yeast-like fungus</name>
    <dbReference type="NCBI Taxonomy" id="212818"/>
    <lineage>
        <taxon>Eukaryota</taxon>
        <taxon>Fungi</taxon>
        <taxon>Dikarya</taxon>
        <taxon>Ascomycota</taxon>
        <taxon>Pezizomycotina</taxon>
        <taxon>Eurotiomycetes</taxon>
        <taxon>Chaetothyriomycetidae</taxon>
        <taxon>Chaetothyriales</taxon>
        <taxon>Herpotrichiellaceae</taxon>
        <taxon>Exophiala</taxon>
    </lineage>
</organism>
<dbReference type="OMA" id="AMEMCEH"/>
<feature type="region of interest" description="Disordered" evidence="1">
    <location>
        <begin position="331"/>
        <end position="351"/>
    </location>
</feature>
<feature type="region of interest" description="Disordered" evidence="1">
    <location>
        <begin position="175"/>
        <end position="202"/>
    </location>
</feature>
<keyword evidence="3" id="KW-1185">Reference proteome</keyword>
<proteinExistence type="predicted"/>
<evidence type="ECO:0000313" key="2">
    <source>
        <dbReference type="EMBL" id="KIV98038.1"/>
    </source>
</evidence>
<feature type="compositionally biased region" description="Basic and acidic residues" evidence="1">
    <location>
        <begin position="381"/>
        <end position="409"/>
    </location>
</feature>
<feature type="compositionally biased region" description="Low complexity" evidence="1">
    <location>
        <begin position="175"/>
        <end position="196"/>
    </location>
</feature>
<dbReference type="EMBL" id="KN847520">
    <property type="protein sequence ID" value="KIV98038.1"/>
    <property type="molecule type" value="Genomic_DNA"/>
</dbReference>
<sequence>MDNLLYDTSWNLYTISSPTNGLLTLLNPSLPSSTPLTNTVSDTEILEKHTYAFRQSLARKRPRYEEQEEKDKIGGLRMCTWSRLRSMTSSLTLESDIGATRKKPRQQQEPSSSARTGQKRKYGGGGGGLLRGDVYHDADDDDNDSTGEYLTGVVINMIYDKTTYRFVLLTTTNTTTSPLDSPSTTKKARTTRSSPRNRTGSHIQEAQSVTNTNAILLLAKCNPSTYKSLTTYLDTTFSIPETCITPLKPSAQFLQHTLETYMSSTYQELTRHAYDGGDDSGDNSLHATPRSANFKSIFGTLRMTISFAPPVAPKLKSLDVELPSETLLIALNENQNQNRREDSDGDGDGNERKIMAVVAAWIENRTGLKLPLTQKAMTTENKSHDDVGKENRRPDLQENMSEKESKEAADESVAPPPIPPMRLSRIMSAAYAISSEGRLKFSAKAMEMCEHDRDDLGHDPHESDDIYDENNMVRKANYTLLREMLREAGRQNAE</sequence>
<dbReference type="RefSeq" id="XP_016229612.1">
    <property type="nucleotide sequence ID" value="XM_016365963.1"/>
</dbReference>
<dbReference type="OrthoDB" id="8864979at2759"/>
<dbReference type="InterPro" id="IPR025204">
    <property type="entry name" value="CENP-L"/>
</dbReference>
<protein>
    <submittedName>
        <fullName evidence="2">Uncharacterized protein</fullName>
    </submittedName>
</protein>
<feature type="compositionally biased region" description="Polar residues" evidence="1">
    <location>
        <begin position="107"/>
        <end position="116"/>
    </location>
</feature>
<accession>A0A0D2AGK9</accession>
<dbReference type="HOGENOM" id="CLU_644047_0_0_1"/>
<feature type="region of interest" description="Disordered" evidence="1">
    <location>
        <begin position="92"/>
        <end position="146"/>
    </location>
</feature>
<name>A0A0D2AGK9_EXOME</name>
<dbReference type="AlphaFoldDB" id="A0A0D2AGK9"/>
<reference evidence="2 3" key="1">
    <citation type="submission" date="2015-01" db="EMBL/GenBank/DDBJ databases">
        <title>The Genome Sequence of Exophiala mesophila CBS40295.</title>
        <authorList>
            <consortium name="The Broad Institute Genomics Platform"/>
            <person name="Cuomo C."/>
            <person name="de Hoog S."/>
            <person name="Gorbushina A."/>
            <person name="Stielow B."/>
            <person name="Teixiera M."/>
            <person name="Abouelleil A."/>
            <person name="Chapman S.B."/>
            <person name="Priest M."/>
            <person name="Young S.K."/>
            <person name="Wortman J."/>
            <person name="Nusbaum C."/>
            <person name="Birren B."/>
        </authorList>
    </citation>
    <scope>NUCLEOTIDE SEQUENCE [LARGE SCALE GENOMIC DNA]</scope>
    <source>
        <strain evidence="2 3">CBS 40295</strain>
    </source>
</reference>
<dbReference type="VEuPathDB" id="FungiDB:PV10_01731"/>
<evidence type="ECO:0000313" key="3">
    <source>
        <dbReference type="Proteomes" id="UP000054302"/>
    </source>
</evidence>
<dbReference type="Pfam" id="PF13092">
    <property type="entry name" value="CENP-L"/>
    <property type="match status" value="1"/>
</dbReference>
<dbReference type="Proteomes" id="UP000054302">
    <property type="component" value="Unassembled WGS sequence"/>
</dbReference>
<dbReference type="GeneID" id="27319576"/>